<reference evidence="1 2" key="1">
    <citation type="submission" date="2018-06" db="EMBL/GenBank/DDBJ databases">
        <authorList>
            <consortium name="Pathogen Informatics"/>
            <person name="Doyle S."/>
        </authorList>
    </citation>
    <scope>NUCLEOTIDE SEQUENCE [LARGE SCALE GENOMIC DNA]</scope>
    <source>
        <strain evidence="1 2">NCTC13316</strain>
    </source>
</reference>
<dbReference type="Proteomes" id="UP000254794">
    <property type="component" value="Unassembled WGS sequence"/>
</dbReference>
<dbReference type="PROSITE" id="PS51257">
    <property type="entry name" value="PROKAR_LIPOPROTEIN"/>
    <property type="match status" value="1"/>
</dbReference>
<accession>A0A378JKI0</accession>
<evidence type="ECO:0000313" key="2">
    <source>
        <dbReference type="Proteomes" id="UP000254794"/>
    </source>
</evidence>
<evidence type="ECO:0000313" key="1">
    <source>
        <dbReference type="EMBL" id="STX51241.1"/>
    </source>
</evidence>
<dbReference type="Pfam" id="PF08238">
    <property type="entry name" value="Sel1"/>
    <property type="match status" value="1"/>
</dbReference>
<dbReference type="Gene3D" id="1.25.40.10">
    <property type="entry name" value="Tetratricopeptide repeat domain"/>
    <property type="match status" value="1"/>
</dbReference>
<dbReference type="OrthoDB" id="8561742at2"/>
<gene>
    <name evidence="1" type="ORF">NCTC13316_01335</name>
</gene>
<organism evidence="1 2">
    <name type="scientific">Legionella busanensis</name>
    <dbReference type="NCBI Taxonomy" id="190655"/>
    <lineage>
        <taxon>Bacteria</taxon>
        <taxon>Pseudomonadati</taxon>
        <taxon>Pseudomonadota</taxon>
        <taxon>Gammaproteobacteria</taxon>
        <taxon>Legionellales</taxon>
        <taxon>Legionellaceae</taxon>
        <taxon>Legionella</taxon>
    </lineage>
</organism>
<dbReference type="EMBL" id="UGOD01000001">
    <property type="protein sequence ID" value="STX51241.1"/>
    <property type="molecule type" value="Genomic_DNA"/>
</dbReference>
<dbReference type="InterPro" id="IPR011990">
    <property type="entry name" value="TPR-like_helical_dom_sf"/>
</dbReference>
<proteinExistence type="predicted"/>
<keyword evidence="2" id="KW-1185">Reference proteome</keyword>
<dbReference type="RefSeq" id="WP_115330889.1">
    <property type="nucleotide sequence ID" value="NZ_CAAAHP010000001.1"/>
</dbReference>
<dbReference type="SMART" id="SM00671">
    <property type="entry name" value="SEL1"/>
    <property type="match status" value="1"/>
</dbReference>
<dbReference type="SUPFAM" id="SSF81901">
    <property type="entry name" value="HCP-like"/>
    <property type="match status" value="1"/>
</dbReference>
<dbReference type="AlphaFoldDB" id="A0A378JKI0"/>
<sequence length="110" mass="12179">MQRVVRLALLAVLGIILTACVAIRGSDFSQGINSFRAGDYRKAFIRLKPEADKGQCDAQYAVGYMYYYGKGVVEDRRKAWYWIRRAASLGQPEAVAAVQILTTTNTVASV</sequence>
<name>A0A378JKI0_9GAMM</name>
<protein>
    <submittedName>
        <fullName evidence="1">Sel-1 protein</fullName>
    </submittedName>
</protein>
<dbReference type="InterPro" id="IPR006597">
    <property type="entry name" value="Sel1-like"/>
</dbReference>